<feature type="chain" id="PRO_5032505112" evidence="1">
    <location>
        <begin position="41"/>
        <end position="147"/>
    </location>
</feature>
<dbReference type="AlphaFoldDB" id="A0A7S8FE00"/>
<evidence type="ECO:0000313" key="2">
    <source>
        <dbReference type="EMBL" id="QPD04324.1"/>
    </source>
</evidence>
<evidence type="ECO:0000256" key="1">
    <source>
        <dbReference type="SAM" id="SignalP"/>
    </source>
</evidence>
<dbReference type="EMBL" id="CP047423">
    <property type="protein sequence ID" value="QPD04324.1"/>
    <property type="molecule type" value="Genomic_DNA"/>
</dbReference>
<organism evidence="2 3">
    <name type="scientific">Candidatus Nitrospira kreftii</name>
    <dbReference type="NCBI Taxonomy" id="2652173"/>
    <lineage>
        <taxon>Bacteria</taxon>
        <taxon>Pseudomonadati</taxon>
        <taxon>Nitrospirota</taxon>
        <taxon>Nitrospiria</taxon>
        <taxon>Nitrospirales</taxon>
        <taxon>Nitrospiraceae</taxon>
        <taxon>Nitrospira</taxon>
    </lineage>
</organism>
<keyword evidence="1" id="KW-0732">Signal</keyword>
<feature type="signal peptide" evidence="1">
    <location>
        <begin position="1"/>
        <end position="40"/>
    </location>
</feature>
<protein>
    <submittedName>
        <fullName evidence="2">Uncharacterized protein</fullName>
    </submittedName>
</protein>
<proteinExistence type="predicted"/>
<evidence type="ECO:0000313" key="3">
    <source>
        <dbReference type="Proteomes" id="UP000593737"/>
    </source>
</evidence>
<dbReference type="KEGG" id="nkf:Nkreftii_002098"/>
<name>A0A7S8FE00_9BACT</name>
<gene>
    <name evidence="2" type="ORF">Nkreftii_002098</name>
</gene>
<dbReference type="Proteomes" id="UP000593737">
    <property type="component" value="Chromosome"/>
</dbReference>
<reference evidence="2 3" key="1">
    <citation type="journal article" date="2020" name="ISME J.">
        <title>Enrichment and physiological characterization of a novel comammox Nitrospira indicates ammonium inhibition of complete nitrification.</title>
        <authorList>
            <person name="Sakoula D."/>
            <person name="Koch H."/>
            <person name="Frank J."/>
            <person name="Jetten M.S.M."/>
            <person name="van Kessel M.A.H.J."/>
            <person name="Lucker S."/>
        </authorList>
    </citation>
    <scope>NUCLEOTIDE SEQUENCE [LARGE SCALE GENOMIC DNA]</scope>
    <source>
        <strain evidence="2">Comreactor17</strain>
    </source>
</reference>
<accession>A0A7S8FE00</accession>
<sequence length="147" mass="16124">MKMNLFPFFSPTFKVLALGRVFLCTMVFASAISAATPAFAGGLIEIAELLAHPEQYDRLDVMVTGKVMNVQLATNRQGQPAYGFLLQDQAGTLKVVSLGQVEVHEGDQVIVEGVFSRLRQVGRKIVYNEIKALSVRPLTRMNPDLVG</sequence>